<dbReference type="InterPro" id="IPR008509">
    <property type="entry name" value="MOT2/MFSD5"/>
</dbReference>
<feature type="non-terminal residue" evidence="13">
    <location>
        <position position="309"/>
    </location>
</feature>
<evidence type="ECO:0000256" key="7">
    <source>
        <dbReference type="ARBA" id="ARBA00022989"/>
    </source>
</evidence>
<dbReference type="PANTHER" id="PTHR23516">
    <property type="entry name" value="SAM (S-ADENOSYL METHIONINE) TRANSPORTER"/>
    <property type="match status" value="1"/>
</dbReference>
<keyword evidence="6 12" id="KW-0812">Transmembrane</keyword>
<gene>
    <name evidence="13" type="ORF">BBK36DRAFT_1084597</name>
</gene>
<keyword evidence="4" id="KW-0813">Transport</keyword>
<comment type="subcellular location">
    <subcellularLocation>
        <location evidence="2">Cell membrane</location>
        <topology evidence="2">Multi-pass membrane protein</topology>
    </subcellularLocation>
</comment>
<reference evidence="14" key="1">
    <citation type="submission" date="2016-07" db="EMBL/GenBank/DDBJ databases">
        <title>Multiple horizontal gene transfer events from other fungi enriched the ability of initially mycotrophic Trichoderma (Ascomycota) to feed on dead plant biomass.</title>
        <authorList>
            <consortium name="DOE Joint Genome Institute"/>
            <person name="Atanasova L."/>
            <person name="Chenthamara K."/>
            <person name="Zhang J."/>
            <person name="Grujic M."/>
            <person name="Henrissat B."/>
            <person name="Kuo A."/>
            <person name="Aerts A."/>
            <person name="Salamov A."/>
            <person name="Lipzen A."/>
            <person name="Labutti K."/>
            <person name="Barry K."/>
            <person name="Miao Y."/>
            <person name="Rahimi M.J."/>
            <person name="Shen Q."/>
            <person name="Grigoriev I.V."/>
            <person name="Kubicek C.P."/>
            <person name="Druzhinina I.S."/>
        </authorList>
    </citation>
    <scope>NUCLEOTIDE SEQUENCE [LARGE SCALE GENOMIC DNA]</scope>
    <source>
        <strain evidence="14">TUCIM 6016</strain>
    </source>
</reference>
<proteinExistence type="predicted"/>
<dbReference type="Pfam" id="PF05631">
    <property type="entry name" value="MFS_5"/>
    <property type="match status" value="1"/>
</dbReference>
<dbReference type="OrthoDB" id="263957at2759"/>
<dbReference type="GO" id="GO:0015098">
    <property type="term" value="F:molybdate ion transmembrane transporter activity"/>
    <property type="evidence" value="ECO:0007669"/>
    <property type="project" value="InterPro"/>
</dbReference>
<dbReference type="InterPro" id="IPR036259">
    <property type="entry name" value="MFS_trans_sf"/>
</dbReference>
<feature type="transmembrane region" description="Helical" evidence="12">
    <location>
        <begin position="262"/>
        <end position="283"/>
    </location>
</feature>
<keyword evidence="9 12" id="KW-0472">Membrane</keyword>
<keyword evidence="7 12" id="KW-1133">Transmembrane helix</keyword>
<dbReference type="SUPFAM" id="SSF103473">
    <property type="entry name" value="MFS general substrate transporter"/>
    <property type="match status" value="1"/>
</dbReference>
<feature type="transmembrane region" description="Helical" evidence="12">
    <location>
        <begin position="143"/>
        <end position="161"/>
    </location>
</feature>
<evidence type="ECO:0000256" key="10">
    <source>
        <dbReference type="ARBA" id="ARBA00030646"/>
    </source>
</evidence>
<evidence type="ECO:0000256" key="12">
    <source>
        <dbReference type="SAM" id="Phobius"/>
    </source>
</evidence>
<evidence type="ECO:0000313" key="13">
    <source>
        <dbReference type="EMBL" id="PTB61459.1"/>
    </source>
</evidence>
<name>A0A2T4AWP3_9HYPO</name>
<comment type="function">
    <text evidence="1">Mediates high-affinity intracellular uptake of the rare oligo-element molybdenum.</text>
</comment>
<keyword evidence="14" id="KW-1185">Reference proteome</keyword>
<accession>A0A2T4AWP3</accession>
<organism evidence="13 14">
    <name type="scientific">Trichoderma citrinoviride</name>
    <dbReference type="NCBI Taxonomy" id="58853"/>
    <lineage>
        <taxon>Eukaryota</taxon>
        <taxon>Fungi</taxon>
        <taxon>Dikarya</taxon>
        <taxon>Ascomycota</taxon>
        <taxon>Pezizomycotina</taxon>
        <taxon>Sordariomycetes</taxon>
        <taxon>Hypocreomycetidae</taxon>
        <taxon>Hypocreales</taxon>
        <taxon>Hypocreaceae</taxon>
        <taxon>Trichoderma</taxon>
    </lineage>
</organism>
<sequence>MDFYQVNLAALIVANSCYFLYRHHTQNHKPRRRGAPRDEQAEAGASRFTGQFLLVYTLVVAADWLQGPYTYAIYKYEKQLEEPTVALLYASGFVSGAASAPFVGQLADRYGRRAACVAYCVCYSITCLTMLSRNLNALYMGRLFGGIATTLLFSAFEAWMITEYHQLQIDESTVSLGRIFANMTTASSITAIFSGILGNGLVQWFDSRLAPFIASFGCCIGANIVILSTWRENYGSAARPLETTGVPKLKHRVLASLRDPKVMTLNFVSCCFEGPMYLFVFFWSAALKSVRAKSGDQNELPFGLIFSSF</sequence>
<evidence type="ECO:0000256" key="4">
    <source>
        <dbReference type="ARBA" id="ARBA00022448"/>
    </source>
</evidence>
<evidence type="ECO:0000256" key="2">
    <source>
        <dbReference type="ARBA" id="ARBA00004651"/>
    </source>
</evidence>
<evidence type="ECO:0000256" key="9">
    <source>
        <dbReference type="ARBA" id="ARBA00023136"/>
    </source>
</evidence>
<evidence type="ECO:0000256" key="6">
    <source>
        <dbReference type="ARBA" id="ARBA00022692"/>
    </source>
</evidence>
<feature type="transmembrane region" description="Helical" evidence="12">
    <location>
        <begin position="85"/>
        <end position="104"/>
    </location>
</feature>
<evidence type="ECO:0000256" key="8">
    <source>
        <dbReference type="ARBA" id="ARBA00023065"/>
    </source>
</evidence>
<keyword evidence="8" id="KW-0406">Ion transport</keyword>
<evidence type="ECO:0000313" key="14">
    <source>
        <dbReference type="Proteomes" id="UP000241546"/>
    </source>
</evidence>
<dbReference type="PANTHER" id="PTHR23516:SF1">
    <property type="entry name" value="MOLYBDATE-ANION TRANSPORTER"/>
    <property type="match status" value="1"/>
</dbReference>
<feature type="transmembrane region" description="Helical" evidence="12">
    <location>
        <begin position="6"/>
        <end position="23"/>
    </location>
</feature>
<keyword evidence="5" id="KW-1003">Cell membrane</keyword>
<dbReference type="RefSeq" id="XP_024744779.1">
    <property type="nucleotide sequence ID" value="XM_024888948.1"/>
</dbReference>
<evidence type="ECO:0000256" key="5">
    <source>
        <dbReference type="ARBA" id="ARBA00022475"/>
    </source>
</evidence>
<dbReference type="GO" id="GO:0006811">
    <property type="term" value="P:monoatomic ion transport"/>
    <property type="evidence" value="ECO:0007669"/>
    <property type="project" value="UniProtKB-KW"/>
</dbReference>
<dbReference type="Proteomes" id="UP000241546">
    <property type="component" value="Unassembled WGS sequence"/>
</dbReference>
<protein>
    <recommendedName>
        <fullName evidence="3">Molybdate-anion transporter</fullName>
    </recommendedName>
    <alternativeName>
        <fullName evidence="10">Major facilitator superfamily domain-containing protein 5</fullName>
    </alternativeName>
    <alternativeName>
        <fullName evidence="11">Molybdate transporter 2 homolog</fullName>
    </alternativeName>
</protein>
<evidence type="ECO:0000256" key="11">
    <source>
        <dbReference type="ARBA" id="ARBA00032555"/>
    </source>
</evidence>
<dbReference type="GeneID" id="36597067"/>
<dbReference type="AlphaFoldDB" id="A0A2T4AWP3"/>
<dbReference type="GO" id="GO:0005886">
    <property type="term" value="C:plasma membrane"/>
    <property type="evidence" value="ECO:0007669"/>
    <property type="project" value="UniProtKB-SubCell"/>
</dbReference>
<dbReference type="Gene3D" id="1.20.1250.20">
    <property type="entry name" value="MFS general substrate transporter like domains"/>
    <property type="match status" value="1"/>
</dbReference>
<feature type="transmembrane region" description="Helical" evidence="12">
    <location>
        <begin position="181"/>
        <end position="202"/>
    </location>
</feature>
<dbReference type="EMBL" id="KZ680515">
    <property type="protein sequence ID" value="PTB61459.1"/>
    <property type="molecule type" value="Genomic_DNA"/>
</dbReference>
<feature type="transmembrane region" description="Helical" evidence="12">
    <location>
        <begin position="209"/>
        <end position="230"/>
    </location>
</feature>
<evidence type="ECO:0000256" key="3">
    <source>
        <dbReference type="ARBA" id="ARBA00021242"/>
    </source>
</evidence>
<evidence type="ECO:0000256" key="1">
    <source>
        <dbReference type="ARBA" id="ARBA00003019"/>
    </source>
</evidence>